<proteinExistence type="predicted"/>
<dbReference type="Pfam" id="PF13177">
    <property type="entry name" value="DNA_pol3_delta2"/>
    <property type="match status" value="1"/>
</dbReference>
<dbReference type="Gene3D" id="3.40.50.300">
    <property type="entry name" value="P-loop containing nucleotide triphosphate hydrolases"/>
    <property type="match status" value="1"/>
</dbReference>
<dbReference type="PANTHER" id="PTHR11669">
    <property type="entry name" value="REPLICATION FACTOR C / DNA POLYMERASE III GAMMA-TAU SUBUNIT"/>
    <property type="match status" value="1"/>
</dbReference>
<name>A0ABP8ELA4_9MICO</name>
<dbReference type="RefSeq" id="WP_236862621.1">
    <property type="nucleotide sequence ID" value="NZ_BAABAZ010000006.1"/>
</dbReference>
<feature type="domain" description="AAA+ ATPase" evidence="1">
    <location>
        <begin position="31"/>
        <end position="169"/>
    </location>
</feature>
<dbReference type="SUPFAM" id="SSF52540">
    <property type="entry name" value="P-loop containing nucleoside triphosphate hydrolases"/>
    <property type="match status" value="1"/>
</dbReference>
<dbReference type="InterPro" id="IPR003593">
    <property type="entry name" value="AAA+_ATPase"/>
</dbReference>
<dbReference type="Proteomes" id="UP001501586">
    <property type="component" value="Unassembled WGS sequence"/>
</dbReference>
<dbReference type="SMART" id="SM00382">
    <property type="entry name" value="AAA"/>
    <property type="match status" value="1"/>
</dbReference>
<dbReference type="InterPro" id="IPR027417">
    <property type="entry name" value="P-loop_NTPase"/>
</dbReference>
<organism evidence="2 3">
    <name type="scientific">Brevibacterium daeguense</name>
    <dbReference type="NCBI Taxonomy" id="909936"/>
    <lineage>
        <taxon>Bacteria</taxon>
        <taxon>Bacillati</taxon>
        <taxon>Actinomycetota</taxon>
        <taxon>Actinomycetes</taxon>
        <taxon>Micrococcales</taxon>
        <taxon>Brevibacteriaceae</taxon>
        <taxon>Brevibacterium</taxon>
    </lineage>
</organism>
<evidence type="ECO:0000259" key="1">
    <source>
        <dbReference type="SMART" id="SM00382"/>
    </source>
</evidence>
<gene>
    <name evidence="2" type="ORF">GCM10022261_21710</name>
</gene>
<dbReference type="NCBIfam" id="NF005926">
    <property type="entry name" value="PRK07940.1"/>
    <property type="match status" value="1"/>
</dbReference>
<dbReference type="PANTHER" id="PTHR11669:SF8">
    <property type="entry name" value="DNA POLYMERASE III SUBUNIT DELTA"/>
    <property type="match status" value="1"/>
</dbReference>
<dbReference type="EMBL" id="BAABAZ010000006">
    <property type="protein sequence ID" value="GAA4284640.1"/>
    <property type="molecule type" value="Genomic_DNA"/>
</dbReference>
<protein>
    <submittedName>
        <fullName evidence="2">DNA polymerase III subunit delta</fullName>
    </submittedName>
</protein>
<evidence type="ECO:0000313" key="3">
    <source>
        <dbReference type="Proteomes" id="UP001501586"/>
    </source>
</evidence>
<evidence type="ECO:0000313" key="2">
    <source>
        <dbReference type="EMBL" id="GAA4284640.1"/>
    </source>
</evidence>
<keyword evidence="3" id="KW-1185">Reference proteome</keyword>
<sequence length="386" mass="41960">MSVWRELVGQDRAVEQLRNAARAAGTGAAAMTHAWLITGPPGSGRSNAARAFAAALLSGDAGETTSPAAVRALAGTHESMTVMSTQKSLISIDEVRDLVSRAQSAPVNAEWRVVIIEDADRMAERTSNVLLKAIEEPPPATVWILCAPSPQDVLTTIRSRCRNVNLRIPPTEAIAELLHVRDGVDRDTAIWAAAAAQNHIGRAKYLATSGTARAERARVLDIPEKLTSLGATVRLAGRIADEAAERAKTRTEERNAREREHLLETLGVEPGRSVPPAVRAQVRRLEEEQKRKSVRARNDEIDAILLELLSLYRDVLLCQLGLSDGWINRGEEERIRAQASASDAASTLRRIDLIGQARDRLATNMTPQLIVEAAFIGLSNPWLTAD</sequence>
<comment type="caution">
    <text evidence="2">The sequence shown here is derived from an EMBL/GenBank/DDBJ whole genome shotgun (WGS) entry which is preliminary data.</text>
</comment>
<dbReference type="InterPro" id="IPR050238">
    <property type="entry name" value="DNA_Rep/Repair_Clamp_Loader"/>
</dbReference>
<reference evidence="3" key="1">
    <citation type="journal article" date="2019" name="Int. J. Syst. Evol. Microbiol.">
        <title>The Global Catalogue of Microorganisms (GCM) 10K type strain sequencing project: providing services to taxonomists for standard genome sequencing and annotation.</title>
        <authorList>
            <consortium name="The Broad Institute Genomics Platform"/>
            <consortium name="The Broad Institute Genome Sequencing Center for Infectious Disease"/>
            <person name="Wu L."/>
            <person name="Ma J."/>
        </authorList>
    </citation>
    <scope>NUCLEOTIDE SEQUENCE [LARGE SCALE GENOMIC DNA]</scope>
    <source>
        <strain evidence="3">JCM 17458</strain>
    </source>
</reference>
<accession>A0ABP8ELA4</accession>